<dbReference type="GO" id="GO:0008999">
    <property type="term" value="F:protein-N-terminal-alanine acetyltransferase activity"/>
    <property type="evidence" value="ECO:0007669"/>
    <property type="project" value="TreeGrafter"/>
</dbReference>
<dbReference type="EMBL" id="DVFJ01000036">
    <property type="protein sequence ID" value="HIQ72475.1"/>
    <property type="molecule type" value="Genomic_DNA"/>
</dbReference>
<comment type="caution">
    <text evidence="2">The sequence shown here is derived from an EMBL/GenBank/DDBJ whole genome shotgun (WGS) entry which is preliminary data.</text>
</comment>
<dbReference type="Proteomes" id="UP000886887">
    <property type="component" value="Unassembled WGS sequence"/>
</dbReference>
<dbReference type="GO" id="GO:0005737">
    <property type="term" value="C:cytoplasm"/>
    <property type="evidence" value="ECO:0007669"/>
    <property type="project" value="TreeGrafter"/>
</dbReference>
<evidence type="ECO:0000313" key="2">
    <source>
        <dbReference type="EMBL" id="HIQ72475.1"/>
    </source>
</evidence>
<dbReference type="InterPro" id="IPR000182">
    <property type="entry name" value="GNAT_dom"/>
</dbReference>
<name>A0A9D0ZBQ4_9FIRM</name>
<dbReference type="Pfam" id="PF13302">
    <property type="entry name" value="Acetyltransf_3"/>
    <property type="match status" value="1"/>
</dbReference>
<organism evidence="2 3">
    <name type="scientific">Candidatus Onthenecus intestinigallinarum</name>
    <dbReference type="NCBI Taxonomy" id="2840875"/>
    <lineage>
        <taxon>Bacteria</taxon>
        <taxon>Bacillati</taxon>
        <taxon>Bacillota</taxon>
        <taxon>Clostridia</taxon>
        <taxon>Eubacteriales</taxon>
        <taxon>Candidatus Onthenecus</taxon>
    </lineage>
</organism>
<protein>
    <submittedName>
        <fullName evidence="2">GNAT family N-acetyltransferase</fullName>
    </submittedName>
</protein>
<dbReference type="InterPro" id="IPR051908">
    <property type="entry name" value="Ribosomal_N-acetyltransferase"/>
</dbReference>
<reference evidence="2" key="1">
    <citation type="submission" date="2020-10" db="EMBL/GenBank/DDBJ databases">
        <authorList>
            <person name="Gilroy R."/>
        </authorList>
    </citation>
    <scope>NUCLEOTIDE SEQUENCE</scope>
    <source>
        <strain evidence="2">ChiSxjej2B14-6234</strain>
    </source>
</reference>
<sequence length="181" mass="20795">MIAERDGYCIRFARADDAANYYEQNYCPLDPEAARLTGCKAEFTREEVVSFFQRSLQEEGRYFFLIVAPDGRIVGESVINEVDPVLRCANFRICLYHSSQRGKGIGTWATEVTRDFAFETLRLHRLSLDVYAFNPRAERAYAKAGFRREGVLRDAVRDGDAYADVILMSLLEDEWRALKGR</sequence>
<dbReference type="PANTHER" id="PTHR43441">
    <property type="entry name" value="RIBOSOMAL-PROTEIN-SERINE ACETYLTRANSFERASE"/>
    <property type="match status" value="1"/>
</dbReference>
<dbReference type="Gene3D" id="3.40.630.30">
    <property type="match status" value="1"/>
</dbReference>
<dbReference type="PANTHER" id="PTHR43441:SF2">
    <property type="entry name" value="FAMILY ACETYLTRANSFERASE, PUTATIVE (AFU_ORTHOLOGUE AFUA_7G00850)-RELATED"/>
    <property type="match status" value="1"/>
</dbReference>
<feature type="domain" description="N-acetyltransferase" evidence="1">
    <location>
        <begin position="8"/>
        <end position="173"/>
    </location>
</feature>
<proteinExistence type="predicted"/>
<evidence type="ECO:0000259" key="1">
    <source>
        <dbReference type="PROSITE" id="PS51186"/>
    </source>
</evidence>
<dbReference type="PROSITE" id="PS51186">
    <property type="entry name" value="GNAT"/>
    <property type="match status" value="1"/>
</dbReference>
<dbReference type="GO" id="GO:1990189">
    <property type="term" value="F:protein N-terminal-serine acetyltransferase activity"/>
    <property type="evidence" value="ECO:0007669"/>
    <property type="project" value="TreeGrafter"/>
</dbReference>
<reference evidence="2" key="2">
    <citation type="journal article" date="2021" name="PeerJ">
        <title>Extensive microbial diversity within the chicken gut microbiome revealed by metagenomics and culture.</title>
        <authorList>
            <person name="Gilroy R."/>
            <person name="Ravi A."/>
            <person name="Getino M."/>
            <person name="Pursley I."/>
            <person name="Horton D.L."/>
            <person name="Alikhan N.F."/>
            <person name="Baker D."/>
            <person name="Gharbi K."/>
            <person name="Hall N."/>
            <person name="Watson M."/>
            <person name="Adriaenssens E.M."/>
            <person name="Foster-Nyarko E."/>
            <person name="Jarju S."/>
            <person name="Secka A."/>
            <person name="Antonio M."/>
            <person name="Oren A."/>
            <person name="Chaudhuri R.R."/>
            <person name="La Ragione R."/>
            <person name="Hildebrand F."/>
            <person name="Pallen M.J."/>
        </authorList>
    </citation>
    <scope>NUCLEOTIDE SEQUENCE</scope>
    <source>
        <strain evidence="2">ChiSxjej2B14-6234</strain>
    </source>
</reference>
<dbReference type="SUPFAM" id="SSF55729">
    <property type="entry name" value="Acyl-CoA N-acyltransferases (Nat)"/>
    <property type="match status" value="1"/>
</dbReference>
<accession>A0A9D0ZBQ4</accession>
<dbReference type="AlphaFoldDB" id="A0A9D0ZBQ4"/>
<evidence type="ECO:0000313" key="3">
    <source>
        <dbReference type="Proteomes" id="UP000886887"/>
    </source>
</evidence>
<dbReference type="InterPro" id="IPR016181">
    <property type="entry name" value="Acyl_CoA_acyltransferase"/>
</dbReference>
<gene>
    <name evidence="2" type="ORF">IAB73_09765</name>
</gene>